<protein>
    <submittedName>
        <fullName evidence="2">Uncharacterized protein</fullName>
    </submittedName>
</protein>
<dbReference type="OrthoDB" id="621298at2759"/>
<feature type="non-terminal residue" evidence="2">
    <location>
        <position position="1"/>
    </location>
</feature>
<dbReference type="EMBL" id="NMUH01001742">
    <property type="protein sequence ID" value="MQL95005.1"/>
    <property type="molecule type" value="Genomic_DNA"/>
</dbReference>
<keyword evidence="3" id="KW-1185">Reference proteome</keyword>
<reference evidence="2" key="1">
    <citation type="submission" date="2017-07" db="EMBL/GenBank/DDBJ databases">
        <title>Taro Niue Genome Assembly and Annotation.</title>
        <authorList>
            <person name="Atibalentja N."/>
            <person name="Keating K."/>
            <person name="Fields C.J."/>
        </authorList>
    </citation>
    <scope>NUCLEOTIDE SEQUENCE</scope>
    <source>
        <strain evidence="2">Niue_2</strain>
        <tissue evidence="2">Leaf</tissue>
    </source>
</reference>
<organism evidence="2 3">
    <name type="scientific">Colocasia esculenta</name>
    <name type="common">Wild taro</name>
    <name type="synonym">Arum esculentum</name>
    <dbReference type="NCBI Taxonomy" id="4460"/>
    <lineage>
        <taxon>Eukaryota</taxon>
        <taxon>Viridiplantae</taxon>
        <taxon>Streptophyta</taxon>
        <taxon>Embryophyta</taxon>
        <taxon>Tracheophyta</taxon>
        <taxon>Spermatophyta</taxon>
        <taxon>Magnoliopsida</taxon>
        <taxon>Liliopsida</taxon>
        <taxon>Araceae</taxon>
        <taxon>Aroideae</taxon>
        <taxon>Colocasieae</taxon>
        <taxon>Colocasia</taxon>
    </lineage>
</organism>
<sequence>MPVSAFSNRLLRTPAAAGCSRKLRLDWAVAGPFPPTITSSDCGYPRGAEGKTAMGSDSCFVGVRPLFLDLVEVERQLDLSSVATRLRDVVPCVVNCEAYPFSFQVKESRRVLVPLLVRDRTVAGLGLRLQQKSEMADRKDWEGGGDESEESTHQLIEMLWESITEIRTRLDQQPPVHLAVAAPLVEKEAVLVPLAPPPPPPGVEGDIGYLSVTGICTGMVEAQDADRVCGYAPYVVTDDAMMEEYFIRGLRPELQDVVIPLMCRTVETAQRAAILERTVQARQSCGTYSFQLPQQPLSISKGKAPLGGASTSGFGKLGSKLKKIFQSRGGGRQQGFQQGRGFRPEFEESQQSTARQPTVPS</sequence>
<evidence type="ECO:0000256" key="1">
    <source>
        <dbReference type="SAM" id="MobiDB-lite"/>
    </source>
</evidence>
<feature type="compositionally biased region" description="Polar residues" evidence="1">
    <location>
        <begin position="349"/>
        <end position="361"/>
    </location>
</feature>
<accession>A0A843VGB8</accession>
<dbReference type="AlphaFoldDB" id="A0A843VGB8"/>
<evidence type="ECO:0000313" key="3">
    <source>
        <dbReference type="Proteomes" id="UP000652761"/>
    </source>
</evidence>
<comment type="caution">
    <text evidence="2">The sequence shown here is derived from an EMBL/GenBank/DDBJ whole genome shotgun (WGS) entry which is preliminary data.</text>
</comment>
<gene>
    <name evidence="2" type="ORF">Taro_027666</name>
</gene>
<name>A0A843VGB8_COLES</name>
<proteinExistence type="predicted"/>
<dbReference type="Proteomes" id="UP000652761">
    <property type="component" value="Unassembled WGS sequence"/>
</dbReference>
<feature type="region of interest" description="Disordered" evidence="1">
    <location>
        <begin position="325"/>
        <end position="361"/>
    </location>
</feature>
<evidence type="ECO:0000313" key="2">
    <source>
        <dbReference type="EMBL" id="MQL95005.1"/>
    </source>
</evidence>